<dbReference type="Pfam" id="PF00106">
    <property type="entry name" value="adh_short"/>
    <property type="match status" value="1"/>
</dbReference>
<dbReference type="PANTHER" id="PTHR42901:SF1">
    <property type="entry name" value="ALCOHOL DEHYDROGENASE"/>
    <property type="match status" value="1"/>
</dbReference>
<dbReference type="SUPFAM" id="SSF51735">
    <property type="entry name" value="NAD(P)-binding Rossmann-fold domains"/>
    <property type="match status" value="1"/>
</dbReference>
<dbReference type="PANTHER" id="PTHR42901">
    <property type="entry name" value="ALCOHOL DEHYDROGENASE"/>
    <property type="match status" value="1"/>
</dbReference>
<dbReference type="PRINTS" id="PR00081">
    <property type="entry name" value="GDHRDH"/>
</dbReference>
<name>A0A5B8RB49_9ZZZZ</name>
<dbReference type="GO" id="GO:0016616">
    <property type="term" value="F:oxidoreductase activity, acting on the CH-OH group of donors, NAD or NADP as acceptor"/>
    <property type="evidence" value="ECO:0007669"/>
    <property type="project" value="UniProtKB-ARBA"/>
</dbReference>
<dbReference type="InterPro" id="IPR036291">
    <property type="entry name" value="NAD(P)-bd_dom_sf"/>
</dbReference>
<dbReference type="PROSITE" id="PS00061">
    <property type="entry name" value="ADH_SHORT"/>
    <property type="match status" value="1"/>
</dbReference>
<dbReference type="PRINTS" id="PR00080">
    <property type="entry name" value="SDRFAMILY"/>
</dbReference>
<dbReference type="EMBL" id="MN079098">
    <property type="protein sequence ID" value="QEA05293.1"/>
    <property type="molecule type" value="Genomic_DNA"/>
</dbReference>
<dbReference type="EC" id="1.1.1.381" evidence="3"/>
<organism evidence="3">
    <name type="scientific">uncultured organism</name>
    <dbReference type="NCBI Taxonomy" id="155900"/>
    <lineage>
        <taxon>unclassified sequences</taxon>
        <taxon>environmental samples</taxon>
    </lineage>
</organism>
<dbReference type="FunFam" id="3.40.50.720:FF:000047">
    <property type="entry name" value="NADP-dependent L-serine/L-allo-threonine dehydrogenase"/>
    <property type="match status" value="1"/>
</dbReference>
<comment type="similarity">
    <text evidence="1">Belongs to the short-chain dehydrogenases/reductases (SDR) family.</text>
</comment>
<dbReference type="AlphaFoldDB" id="A0A5B8RB49"/>
<dbReference type="InterPro" id="IPR020904">
    <property type="entry name" value="Sc_DH/Rdtase_CS"/>
</dbReference>
<sequence>MTRTILITGASSGFGEATARRFAAEGWRVVATARRRERLARLTEELGGPEHVHAVELDMRDREAVMERLGALPAPFDEPDVLVNNAGIGRGLEPAWESDVDEWEAMVDTNVKGLMYATRAVLPGMVERNRGHVVDLGSIAGRWPYPGGNVYGATKAFVAQFSRNLRADLLGTRVRVTNLEPGLCETEFSIQRFRGDAERAASLYRGNDPIVADDLAEIIHWVVHLPPHVNINSMEIMPVSQSWGALPVKPVR</sequence>
<accession>A0A5B8RB49</accession>
<evidence type="ECO:0000313" key="3">
    <source>
        <dbReference type="EMBL" id="QEA05293.1"/>
    </source>
</evidence>
<protein>
    <submittedName>
        <fullName evidence="3">NADP-dependent 3-hydroxy acid dehydrogenase YdfG</fullName>
        <ecNumber evidence="3">1.1.1.381</ecNumber>
    </submittedName>
</protein>
<proteinExistence type="inferred from homology"/>
<dbReference type="InterPro" id="IPR002347">
    <property type="entry name" value="SDR_fam"/>
</dbReference>
<evidence type="ECO:0000256" key="1">
    <source>
        <dbReference type="ARBA" id="ARBA00006484"/>
    </source>
</evidence>
<reference evidence="3" key="1">
    <citation type="submission" date="2019-06" db="EMBL/GenBank/DDBJ databases">
        <authorList>
            <person name="Murdoch R.W."/>
            <person name="Fathepure B."/>
        </authorList>
    </citation>
    <scope>NUCLEOTIDE SEQUENCE</scope>
</reference>
<keyword evidence="2 3" id="KW-0560">Oxidoreductase</keyword>
<dbReference type="Gene3D" id="3.40.50.720">
    <property type="entry name" value="NAD(P)-binding Rossmann-like Domain"/>
    <property type="match status" value="1"/>
</dbReference>
<evidence type="ECO:0000256" key="2">
    <source>
        <dbReference type="ARBA" id="ARBA00023002"/>
    </source>
</evidence>
<gene>
    <name evidence="3" type="primary">ydfG</name>
    <name evidence="3" type="ORF">KBTEX_01613</name>
</gene>